<sequence length="220" mass="25362">MVQFVRLLFICQSPNHTAWCDAVETFLDGILRRRFANAFHWYQVLIILACDHISNLIADTWKDKIRLQLITVKQPTEYLLSCCPLCFGANDWQKAKDSRFMPDIIVCIDACFTQKHSTNPCGADGQDPPNPTPSFFLPKDDVQAMDEFMQRCRGERRQERVSRTEPEEDHYEKGMNVPVSVLDGCRESFTAADEKWEKASTHFFTDTGLMALLCRHDHVP</sequence>
<gene>
    <name evidence="1" type="ORF">F5891DRAFT_1126283</name>
</gene>
<dbReference type="InterPro" id="IPR040521">
    <property type="entry name" value="KDZ"/>
</dbReference>
<protein>
    <submittedName>
        <fullName evidence="1">Uncharacterized protein</fullName>
    </submittedName>
</protein>
<dbReference type="PANTHER" id="PTHR33096">
    <property type="entry name" value="CXC2 DOMAIN-CONTAINING PROTEIN"/>
    <property type="match status" value="1"/>
</dbReference>
<organism evidence="1 2">
    <name type="scientific">Suillus fuscotomentosus</name>
    <dbReference type="NCBI Taxonomy" id="1912939"/>
    <lineage>
        <taxon>Eukaryota</taxon>
        <taxon>Fungi</taxon>
        <taxon>Dikarya</taxon>
        <taxon>Basidiomycota</taxon>
        <taxon>Agaricomycotina</taxon>
        <taxon>Agaricomycetes</taxon>
        <taxon>Agaricomycetidae</taxon>
        <taxon>Boletales</taxon>
        <taxon>Suillineae</taxon>
        <taxon>Suillaceae</taxon>
        <taxon>Suillus</taxon>
    </lineage>
</organism>
<dbReference type="AlphaFoldDB" id="A0AAD4EF16"/>
<proteinExistence type="predicted"/>
<dbReference type="PANTHER" id="PTHR33096:SF1">
    <property type="entry name" value="CXC1-LIKE CYSTEINE CLUSTER ASSOCIATED WITH KDZ TRANSPOSASES DOMAIN-CONTAINING PROTEIN"/>
    <property type="match status" value="1"/>
</dbReference>
<name>A0AAD4EF16_9AGAM</name>
<dbReference type="Pfam" id="PF18758">
    <property type="entry name" value="KDZ"/>
    <property type="match status" value="1"/>
</dbReference>
<evidence type="ECO:0000313" key="2">
    <source>
        <dbReference type="Proteomes" id="UP001195769"/>
    </source>
</evidence>
<dbReference type="GeneID" id="64658372"/>
<reference evidence="1" key="1">
    <citation type="journal article" date="2020" name="New Phytol.">
        <title>Comparative genomics reveals dynamic genome evolution in host specialist ectomycorrhizal fungi.</title>
        <authorList>
            <person name="Lofgren L.A."/>
            <person name="Nguyen N.H."/>
            <person name="Vilgalys R."/>
            <person name="Ruytinx J."/>
            <person name="Liao H.L."/>
            <person name="Branco S."/>
            <person name="Kuo A."/>
            <person name="LaButti K."/>
            <person name="Lipzen A."/>
            <person name="Andreopoulos W."/>
            <person name="Pangilinan J."/>
            <person name="Riley R."/>
            <person name="Hundley H."/>
            <person name="Na H."/>
            <person name="Barry K."/>
            <person name="Grigoriev I.V."/>
            <person name="Stajich J.E."/>
            <person name="Kennedy P.G."/>
        </authorList>
    </citation>
    <scope>NUCLEOTIDE SEQUENCE</scope>
    <source>
        <strain evidence="1">FC203</strain>
    </source>
</reference>
<comment type="caution">
    <text evidence="1">The sequence shown here is derived from an EMBL/GenBank/DDBJ whole genome shotgun (WGS) entry which is preliminary data.</text>
</comment>
<dbReference type="EMBL" id="JABBWK010000008">
    <property type="protein sequence ID" value="KAG1904971.1"/>
    <property type="molecule type" value="Genomic_DNA"/>
</dbReference>
<dbReference type="RefSeq" id="XP_041230546.1">
    <property type="nucleotide sequence ID" value="XM_041364074.1"/>
</dbReference>
<accession>A0AAD4EF16</accession>
<keyword evidence="2" id="KW-1185">Reference proteome</keyword>
<dbReference type="Proteomes" id="UP001195769">
    <property type="component" value="Unassembled WGS sequence"/>
</dbReference>
<evidence type="ECO:0000313" key="1">
    <source>
        <dbReference type="EMBL" id="KAG1904971.1"/>
    </source>
</evidence>